<name>A0AAD7MD72_9AGAR</name>
<protein>
    <recommendedName>
        <fullName evidence="5">MYND-type domain-containing protein</fullName>
    </recommendedName>
</protein>
<reference evidence="6" key="1">
    <citation type="submission" date="2023-03" db="EMBL/GenBank/DDBJ databases">
        <title>Massive genome expansion in bonnet fungi (Mycena s.s.) driven by repeated elements and novel gene families across ecological guilds.</title>
        <authorList>
            <consortium name="Lawrence Berkeley National Laboratory"/>
            <person name="Harder C.B."/>
            <person name="Miyauchi S."/>
            <person name="Viragh M."/>
            <person name="Kuo A."/>
            <person name="Thoen E."/>
            <person name="Andreopoulos B."/>
            <person name="Lu D."/>
            <person name="Skrede I."/>
            <person name="Drula E."/>
            <person name="Henrissat B."/>
            <person name="Morin E."/>
            <person name="Kohler A."/>
            <person name="Barry K."/>
            <person name="LaButti K."/>
            <person name="Morin E."/>
            <person name="Salamov A."/>
            <person name="Lipzen A."/>
            <person name="Mereny Z."/>
            <person name="Hegedus B."/>
            <person name="Baldrian P."/>
            <person name="Stursova M."/>
            <person name="Weitz H."/>
            <person name="Taylor A."/>
            <person name="Grigoriev I.V."/>
            <person name="Nagy L.G."/>
            <person name="Martin F."/>
            <person name="Kauserud H."/>
        </authorList>
    </citation>
    <scope>NUCLEOTIDE SEQUENCE</scope>
    <source>
        <strain evidence="6">CBHHK182m</strain>
    </source>
</reference>
<dbReference type="InterPro" id="IPR002893">
    <property type="entry name" value="Znf_MYND"/>
</dbReference>
<proteinExistence type="predicted"/>
<keyword evidence="7" id="KW-1185">Reference proteome</keyword>
<dbReference type="GO" id="GO:0008270">
    <property type="term" value="F:zinc ion binding"/>
    <property type="evidence" value="ECO:0007669"/>
    <property type="project" value="UniProtKB-KW"/>
</dbReference>
<gene>
    <name evidence="6" type="ORF">B0H16DRAFT_1629102</name>
</gene>
<evidence type="ECO:0000256" key="2">
    <source>
        <dbReference type="ARBA" id="ARBA00022771"/>
    </source>
</evidence>
<organism evidence="6 7">
    <name type="scientific">Mycena metata</name>
    <dbReference type="NCBI Taxonomy" id="1033252"/>
    <lineage>
        <taxon>Eukaryota</taxon>
        <taxon>Fungi</taxon>
        <taxon>Dikarya</taxon>
        <taxon>Basidiomycota</taxon>
        <taxon>Agaricomycotina</taxon>
        <taxon>Agaricomycetes</taxon>
        <taxon>Agaricomycetidae</taxon>
        <taxon>Agaricales</taxon>
        <taxon>Marasmiineae</taxon>
        <taxon>Mycenaceae</taxon>
        <taxon>Mycena</taxon>
    </lineage>
</organism>
<evidence type="ECO:0000313" key="7">
    <source>
        <dbReference type="Proteomes" id="UP001215598"/>
    </source>
</evidence>
<dbReference type="Gene3D" id="6.10.140.2220">
    <property type="match status" value="1"/>
</dbReference>
<dbReference type="Pfam" id="PF01753">
    <property type="entry name" value="zf-MYND"/>
    <property type="match status" value="1"/>
</dbReference>
<evidence type="ECO:0000256" key="1">
    <source>
        <dbReference type="ARBA" id="ARBA00022723"/>
    </source>
</evidence>
<keyword evidence="1" id="KW-0479">Metal-binding</keyword>
<evidence type="ECO:0000256" key="3">
    <source>
        <dbReference type="ARBA" id="ARBA00022833"/>
    </source>
</evidence>
<dbReference type="PROSITE" id="PS50865">
    <property type="entry name" value="ZF_MYND_2"/>
    <property type="match status" value="1"/>
</dbReference>
<evidence type="ECO:0000256" key="4">
    <source>
        <dbReference type="PROSITE-ProRule" id="PRU00134"/>
    </source>
</evidence>
<feature type="domain" description="MYND-type" evidence="5">
    <location>
        <begin position="284"/>
        <end position="334"/>
    </location>
</feature>
<keyword evidence="3" id="KW-0862">Zinc</keyword>
<comment type="caution">
    <text evidence="6">The sequence shown here is derived from an EMBL/GenBank/DDBJ whole genome shotgun (WGS) entry which is preliminary data.</text>
</comment>
<keyword evidence="2 4" id="KW-0863">Zinc-finger</keyword>
<dbReference type="Proteomes" id="UP001215598">
    <property type="component" value="Unassembled WGS sequence"/>
</dbReference>
<dbReference type="SUPFAM" id="SSF144232">
    <property type="entry name" value="HIT/MYND zinc finger-like"/>
    <property type="match status" value="1"/>
</dbReference>
<dbReference type="EMBL" id="JARKIB010000400">
    <property type="protein sequence ID" value="KAJ7711281.1"/>
    <property type="molecule type" value="Genomic_DNA"/>
</dbReference>
<accession>A0AAD7MD72</accession>
<evidence type="ECO:0000259" key="5">
    <source>
        <dbReference type="PROSITE" id="PS50865"/>
    </source>
</evidence>
<dbReference type="AlphaFoldDB" id="A0AAD7MD72"/>
<evidence type="ECO:0000313" key="6">
    <source>
        <dbReference type="EMBL" id="KAJ7711281.1"/>
    </source>
</evidence>
<sequence>MPKEKTTGKPAVEEVFFTVEEALAAGADLRTVLATSVKPPEIEDVLRDPAKWNADWERMSHITPIHWYRRELRDQKLLSKAMLDARYAGYPVLMRQTVDLQISIIQNIYTFRYLGFDEKWLRANPAVREKHVLVGLTTSCAAAHNLHHARRLCPRELNVPRLTKDGKFLIDLLKSVVPEDLTAPPTQVKHFAHPDWDALRKYHDKANPKDADKLCHQEMLMLRTKLICHVLESTFRSFLGLEVNNIKLSKVHAIEKKLKSPENYRTFVPPGAQLSRTGCHSKTCRNGMYRAVDIPKEQKFLRCGPCWKTLLREVKYCSRECQKEDWKPNHKAICGKPLDFDTMAKIATPATSPPSSVVGPAVAGFTRSTALSYLISQLCLRPEADYLIMPTPTTDQVIDFDVIDFVDAEAKALFRSIRDKALTSGDREAVAMIAHAICWWASLEGYGGPVSPNIVVEQIRVEFAFESAKVAVIEMEQRQIRDPLKRPPFLWKMDPTAWIDFCKRHQVGQNQIKFMNA</sequence>